<feature type="domain" description="Nucleoporin POM152 Ig-like" evidence="5">
    <location>
        <begin position="494"/>
        <end position="600"/>
    </location>
</feature>
<feature type="compositionally biased region" description="Acidic residues" evidence="1">
    <location>
        <begin position="279"/>
        <end position="291"/>
    </location>
</feature>
<gene>
    <name evidence="8" type="ORF">Hypma_015829</name>
</gene>
<evidence type="ECO:0000259" key="7">
    <source>
        <dbReference type="Pfam" id="PF24527"/>
    </source>
</evidence>
<dbReference type="Pfam" id="PF24527">
    <property type="entry name" value="Ig-like_Pom152_9"/>
    <property type="match status" value="1"/>
</dbReference>
<dbReference type="InterPro" id="IPR056544">
    <property type="entry name" value="Ig_POM152"/>
</dbReference>
<feature type="region of interest" description="Disordered" evidence="1">
    <location>
        <begin position="264"/>
        <end position="307"/>
    </location>
</feature>
<dbReference type="InterPro" id="IPR037701">
    <property type="entry name" value="Pom152"/>
</dbReference>
<evidence type="ECO:0000256" key="2">
    <source>
        <dbReference type="SAM" id="Phobius"/>
    </source>
</evidence>
<evidence type="ECO:0000259" key="5">
    <source>
        <dbReference type="Pfam" id="PF24312"/>
    </source>
</evidence>
<evidence type="ECO:0008006" key="10">
    <source>
        <dbReference type="Google" id="ProtNLM"/>
    </source>
</evidence>
<feature type="domain" description="Nucleoporin POM152 immunoglobulin-like" evidence="3">
    <location>
        <begin position="932"/>
        <end position="1007"/>
    </location>
</feature>
<dbReference type="GO" id="GO:0006606">
    <property type="term" value="P:protein import into nucleus"/>
    <property type="evidence" value="ECO:0007669"/>
    <property type="project" value="TreeGrafter"/>
</dbReference>
<dbReference type="Proteomes" id="UP000076154">
    <property type="component" value="Unassembled WGS sequence"/>
</dbReference>
<evidence type="ECO:0000313" key="9">
    <source>
        <dbReference type="Proteomes" id="UP000076154"/>
    </source>
</evidence>
<feature type="compositionally biased region" description="Polar residues" evidence="1">
    <location>
        <begin position="292"/>
        <end position="307"/>
    </location>
</feature>
<name>A0A369K4X2_HYPMA</name>
<comment type="caution">
    <text evidence="8">The sequence shown here is derived from an EMBL/GenBank/DDBJ whole genome shotgun (WGS) entry which is preliminary data.</text>
</comment>
<dbReference type="Pfam" id="PF24312">
    <property type="entry name" value="Ig-like_POM152"/>
    <property type="match status" value="2"/>
</dbReference>
<dbReference type="FunCoup" id="A0A369K4X2">
    <property type="interactions" value="74"/>
</dbReference>
<dbReference type="InterPro" id="IPR056540">
    <property type="entry name" value="TMD_POM152"/>
</dbReference>
<dbReference type="STRING" id="39966.A0A369K4X2"/>
<feature type="domain" description="Nucleoporin POM152 ninth Ig-like" evidence="7">
    <location>
        <begin position="1142"/>
        <end position="1214"/>
    </location>
</feature>
<dbReference type="OrthoDB" id="5529162at2759"/>
<feature type="domain" description="Nucleoporin POM152 first Ig-like" evidence="6">
    <location>
        <begin position="196"/>
        <end position="340"/>
    </location>
</feature>
<proteinExistence type="predicted"/>
<keyword evidence="2" id="KW-1133">Transmembrane helix</keyword>
<dbReference type="InterPro" id="IPR056543">
    <property type="entry name" value="Ig-like_POM152_9th"/>
</dbReference>
<dbReference type="InterPro" id="IPR056541">
    <property type="entry name" value="Ig-like_POM152"/>
</dbReference>
<reference evidence="8" key="1">
    <citation type="submission" date="2018-04" db="EMBL/GenBank/DDBJ databases">
        <title>Whole genome sequencing of Hypsizygus marmoreus.</title>
        <authorList>
            <person name="Choi I.-G."/>
            <person name="Min B."/>
            <person name="Kim J.-G."/>
            <person name="Kim S."/>
            <person name="Oh Y.-L."/>
            <person name="Kong W.-S."/>
            <person name="Park H."/>
            <person name="Jeong J."/>
            <person name="Song E.-S."/>
        </authorList>
    </citation>
    <scope>NUCLEOTIDE SEQUENCE [LARGE SCALE GENOMIC DNA]</scope>
    <source>
        <strain evidence="8">51987-8</strain>
    </source>
</reference>
<evidence type="ECO:0000259" key="3">
    <source>
        <dbReference type="Pfam" id="PF23664"/>
    </source>
</evidence>
<dbReference type="GO" id="GO:0017056">
    <property type="term" value="F:structural constituent of nuclear pore"/>
    <property type="evidence" value="ECO:0007669"/>
    <property type="project" value="InterPro"/>
</dbReference>
<feature type="compositionally biased region" description="Polar residues" evidence="1">
    <location>
        <begin position="267"/>
        <end position="278"/>
    </location>
</feature>
<evidence type="ECO:0000313" key="8">
    <source>
        <dbReference type="EMBL" id="RDB28958.1"/>
    </source>
</evidence>
<evidence type="ECO:0000259" key="4">
    <source>
        <dbReference type="Pfam" id="PF24097"/>
    </source>
</evidence>
<dbReference type="PANTHER" id="PTHR28206">
    <property type="entry name" value="NUCLEOPORIN POM152"/>
    <property type="match status" value="1"/>
</dbReference>
<keyword evidence="2" id="KW-0812">Transmembrane</keyword>
<feature type="domain" description="Nucleoporin POM152 immunoglobulin-like" evidence="3">
    <location>
        <begin position="605"/>
        <end position="706"/>
    </location>
</feature>
<keyword evidence="9" id="KW-1185">Reference proteome</keyword>
<protein>
    <recommendedName>
        <fullName evidence="10">Nucleoporin POM152</fullName>
    </recommendedName>
</protein>
<organism evidence="8 9">
    <name type="scientific">Hypsizygus marmoreus</name>
    <name type="common">White beech mushroom</name>
    <name type="synonym">Agaricus marmoreus</name>
    <dbReference type="NCBI Taxonomy" id="39966"/>
    <lineage>
        <taxon>Eukaryota</taxon>
        <taxon>Fungi</taxon>
        <taxon>Dikarya</taxon>
        <taxon>Basidiomycota</taxon>
        <taxon>Agaricomycotina</taxon>
        <taxon>Agaricomycetes</taxon>
        <taxon>Agaricomycetidae</taxon>
        <taxon>Agaricales</taxon>
        <taxon>Tricholomatineae</taxon>
        <taxon>Lyophyllaceae</taxon>
        <taxon>Hypsizygus</taxon>
    </lineage>
</organism>
<accession>A0A369K4X2</accession>
<dbReference type="InterPro" id="IPR056542">
    <property type="entry name" value="Ig-like_POM152_1st"/>
</dbReference>
<feature type="domain" description="Nucleoporin POM152 N-terminal transmembrane" evidence="4">
    <location>
        <begin position="44"/>
        <end position="128"/>
    </location>
</feature>
<sequence>MRSRESLLILLGRKLGFFERLIMAAPNKKQPPGPLPLIPEKYLDVPSQRLYYLSLGLLCQAVKVIDFSWYLISGDDGLANCRKWLLFDFAYCAILTQLRIPRLTYSKAIVLLQIALLWFFDGVMFGAISLNLPLRPDALGAFISPFSHRHEVSSAPNALGLVDFIAPLSFGIISSSGSKDGHLLGQHTVRMSPISTAHLNPQGLSFCLSPPNNVVLIPVLLNNTNLSGIKYSLTPLGYDFPGHGKTEVIDLTAKELKAIEQSRLEALQTSRPTAANSQESDDYDEYDDDDNTSQGQNAHSSLQKTQTLVHIRLSRPGTLRLESVTDSSNINARISYPSTVMVVPCPTVQFVDEESTRENVRCAGQDMDLQLTIKVRGVPPLSLRWLKTVNGRREHFLVEGIEDETEHDHSREAVVIPDGKAESDVKTGSRRGVAQELSIPLTISLDNPGTYLYALEEVMDSLGNVIRVGADASTVEPGSMTQTKTTRSLMVLRRPSVSFKNCGPGSPTSLLIGSEAPLTISASDSDDFDAPWEIMMKYQPSPDSDTGGKGSKRYKPWKKISKTQGNRKELTVRANAPGDYTILGIRGKWCTGDVLAPESCKVIEKPLPTADIEWKRIHECSGDTGVSASLVLRGTPPFQVFYRMQRDNEPPRELSKMFTASRGELTLQPERSGHYIFTFVQLSDANYKKVELKGPSIDQVIHPLAAADFVTSQAGNRRKISSCEGDTVSVDVDLRGTGPWNLEVQVVGPRSSENTMISGIETPRKTLKIPIPKGLDSDGGTFEINLVSVEDAYKCKRPITVPGISVNVRGVKPTARFYGSNDKRHITVLDHESASLPLRLTGDGPWRIKYRLAGDAKVLTRTLTNPNDHLLVNQKGVFEILDIADTHCPGSVIADASTYEVRWIPRPSAQLSPQTKATYVAHNGSYILPTICEGTISHVDLDLKGRPPFQIMYNIAQNSETGGTTVIDQPTFNSIQPRTRFQLQTSNPGRVYYEVKQIGDAEYPLAKHKNGVIPRSERLLFEQEVSMRPSARFKNRNRMTYCLNDAFVPLEALSTDGVVLFNGTPPFTLHLSIKNLGASQVDRTTVEVLDRTWNLDLPSYHFKSVGPHLITIESVHDASKCRPAVLDPLSSSIWVDVAETAAIIPFDRREDYCVGELLQFQLEGIPPWSIGYRVNGKSYTHEAKVSPFSFQLNQPGEFAITSIAHQQKLCKASVTDLRFHVHSLPSAQVGHGKRIFQDIHEGDQAEIIFTLIGEPPFTFTYQRSEPSPKKGGKSGKVLETHTVSRVTTNEYSVFSALEGTWTVTSISDKYCRYPSAQPDFGAEKQRQ</sequence>
<dbReference type="Pfam" id="PF24097">
    <property type="entry name" value="TMD_POM152"/>
    <property type="match status" value="1"/>
</dbReference>
<dbReference type="PANTHER" id="PTHR28206:SF1">
    <property type="entry name" value="NUCLEOPORIN POM152"/>
    <property type="match status" value="1"/>
</dbReference>
<dbReference type="GO" id="GO:0006999">
    <property type="term" value="P:nuclear pore organization"/>
    <property type="evidence" value="ECO:0007669"/>
    <property type="project" value="TreeGrafter"/>
</dbReference>
<feature type="transmembrane region" description="Helical" evidence="2">
    <location>
        <begin position="108"/>
        <end position="128"/>
    </location>
</feature>
<keyword evidence="2" id="KW-0472">Membrane</keyword>
<evidence type="ECO:0000256" key="1">
    <source>
        <dbReference type="SAM" id="MobiDB-lite"/>
    </source>
</evidence>
<dbReference type="GO" id="GO:0070762">
    <property type="term" value="C:nuclear pore transmembrane ring"/>
    <property type="evidence" value="ECO:0007669"/>
    <property type="project" value="TreeGrafter"/>
</dbReference>
<evidence type="ECO:0000259" key="6">
    <source>
        <dbReference type="Pfam" id="PF24519"/>
    </source>
</evidence>
<dbReference type="Pfam" id="PF24519">
    <property type="entry name" value="Ig-like_Pom152_1"/>
    <property type="match status" value="1"/>
</dbReference>
<dbReference type="InParanoid" id="A0A369K4X2"/>
<feature type="domain" description="Nucleoporin POM152 Ig-like" evidence="5">
    <location>
        <begin position="812"/>
        <end position="898"/>
    </location>
</feature>
<dbReference type="Pfam" id="PF23664">
    <property type="entry name" value="Ig_Pom152"/>
    <property type="match status" value="2"/>
</dbReference>
<dbReference type="EMBL" id="LUEZ02000010">
    <property type="protein sequence ID" value="RDB28958.1"/>
    <property type="molecule type" value="Genomic_DNA"/>
</dbReference>